<reference evidence="2" key="1">
    <citation type="submission" date="2016-10" db="EMBL/GenBank/DDBJ databases">
        <authorList>
            <person name="Varghese N."/>
            <person name="Submissions S."/>
        </authorList>
    </citation>
    <scope>NUCLEOTIDE SEQUENCE [LARGE SCALE GENOMIC DNA]</scope>
    <source>
        <strain evidence="2">CGMCC 1.11022</strain>
    </source>
</reference>
<sequence>MRDDILVAVVLATDNDVAVRMPGVEMISRDPVDLGAEVFLHLRHETSGQLHEVIVLDAVFRRRM</sequence>
<dbReference type="Proteomes" id="UP000198894">
    <property type="component" value="Unassembled WGS sequence"/>
</dbReference>
<evidence type="ECO:0000313" key="1">
    <source>
        <dbReference type="EMBL" id="SDK83286.1"/>
    </source>
</evidence>
<accession>A0A1G9F4H3</accession>
<dbReference type="EMBL" id="FNEE01000021">
    <property type="protein sequence ID" value="SDK83286.1"/>
    <property type="molecule type" value="Genomic_DNA"/>
</dbReference>
<gene>
    <name evidence="1" type="ORF">SAMN05428953_12172</name>
</gene>
<proteinExistence type="predicted"/>
<name>A0A1G9F4H3_9HYPH</name>
<protein>
    <submittedName>
        <fullName evidence="1">Uncharacterized protein</fullName>
    </submittedName>
</protein>
<evidence type="ECO:0000313" key="2">
    <source>
        <dbReference type="Proteomes" id="UP000198894"/>
    </source>
</evidence>
<organism evidence="1 2">
    <name type="scientific">Mesorhizobium muleiense</name>
    <dbReference type="NCBI Taxonomy" id="1004279"/>
    <lineage>
        <taxon>Bacteria</taxon>
        <taxon>Pseudomonadati</taxon>
        <taxon>Pseudomonadota</taxon>
        <taxon>Alphaproteobacteria</taxon>
        <taxon>Hyphomicrobiales</taxon>
        <taxon>Phyllobacteriaceae</taxon>
        <taxon>Mesorhizobium</taxon>
    </lineage>
</organism>
<keyword evidence="2" id="KW-1185">Reference proteome</keyword>
<dbReference type="AlphaFoldDB" id="A0A1G9F4H3"/>